<dbReference type="EMBL" id="JAHQIW010005936">
    <property type="protein sequence ID" value="KAJ1367519.1"/>
    <property type="molecule type" value="Genomic_DNA"/>
</dbReference>
<dbReference type="Proteomes" id="UP001196413">
    <property type="component" value="Unassembled WGS sequence"/>
</dbReference>
<evidence type="ECO:0000313" key="1">
    <source>
        <dbReference type="EMBL" id="KAJ1367519.1"/>
    </source>
</evidence>
<accession>A0AAD5WEQ4</accession>
<comment type="caution">
    <text evidence="1">The sequence shown here is derived from an EMBL/GenBank/DDBJ whole genome shotgun (WGS) entry which is preliminary data.</text>
</comment>
<dbReference type="AlphaFoldDB" id="A0AAD5WEQ4"/>
<reference evidence="1" key="1">
    <citation type="submission" date="2021-06" db="EMBL/GenBank/DDBJ databases">
        <title>Parelaphostrongylus tenuis whole genome reference sequence.</title>
        <authorList>
            <person name="Garwood T.J."/>
            <person name="Larsen P.A."/>
            <person name="Fountain-Jones N.M."/>
            <person name="Garbe J.R."/>
            <person name="Macchietto M.G."/>
            <person name="Kania S.A."/>
            <person name="Gerhold R.W."/>
            <person name="Richards J.E."/>
            <person name="Wolf T.M."/>
        </authorList>
    </citation>
    <scope>NUCLEOTIDE SEQUENCE</scope>
    <source>
        <strain evidence="1">MNPRO001-30</strain>
        <tissue evidence="1">Meninges</tissue>
    </source>
</reference>
<sequence>MPSLPSLTKEYDRLNQYPDATARDPLRYTNDAWFNHTPKKPSLRQSEFWRISNMVIERCIECHRAILLANMHSPNSMMLGMD</sequence>
<proteinExistence type="predicted"/>
<organism evidence="1 2">
    <name type="scientific">Parelaphostrongylus tenuis</name>
    <name type="common">Meningeal worm</name>
    <dbReference type="NCBI Taxonomy" id="148309"/>
    <lineage>
        <taxon>Eukaryota</taxon>
        <taxon>Metazoa</taxon>
        <taxon>Ecdysozoa</taxon>
        <taxon>Nematoda</taxon>
        <taxon>Chromadorea</taxon>
        <taxon>Rhabditida</taxon>
        <taxon>Rhabditina</taxon>
        <taxon>Rhabditomorpha</taxon>
        <taxon>Strongyloidea</taxon>
        <taxon>Metastrongylidae</taxon>
        <taxon>Parelaphostrongylus</taxon>
    </lineage>
</organism>
<name>A0AAD5WEQ4_PARTN</name>
<protein>
    <submittedName>
        <fullName evidence="1">Uncharacterized protein</fullName>
    </submittedName>
</protein>
<gene>
    <name evidence="1" type="ORF">KIN20_028450</name>
</gene>
<evidence type="ECO:0000313" key="2">
    <source>
        <dbReference type="Proteomes" id="UP001196413"/>
    </source>
</evidence>
<keyword evidence="2" id="KW-1185">Reference proteome</keyword>